<evidence type="ECO:0000313" key="3">
    <source>
        <dbReference type="Proteomes" id="UP000664357"/>
    </source>
</evidence>
<dbReference type="Proteomes" id="UP000664357">
    <property type="component" value="Unassembled WGS sequence"/>
</dbReference>
<proteinExistence type="predicted"/>
<comment type="caution">
    <text evidence="2">The sequence shown here is derived from an EMBL/GenBank/DDBJ whole genome shotgun (WGS) entry which is preliminary data.</text>
</comment>
<evidence type="ECO:0000313" key="2">
    <source>
        <dbReference type="EMBL" id="MEO1771815.1"/>
    </source>
</evidence>
<reference evidence="2 3" key="1">
    <citation type="submission" date="2024-02" db="EMBL/GenBank/DDBJ databases">
        <title>The Genome Sequence of Enterococcus sp. DIV0159.</title>
        <authorList>
            <person name="Earl A."/>
            <person name="Manson A."/>
            <person name="Gilmore M."/>
            <person name="Sanders J."/>
            <person name="Shea T."/>
            <person name="Howe W."/>
            <person name="Livny J."/>
            <person name="Cuomo C."/>
            <person name="Neafsey D."/>
            <person name="Birren B."/>
        </authorList>
    </citation>
    <scope>NUCLEOTIDE SEQUENCE [LARGE SCALE GENOMIC DNA]</scope>
    <source>
        <strain evidence="2 3">665A</strain>
    </source>
</reference>
<dbReference type="RefSeq" id="WP_207705087.1">
    <property type="nucleotide sequence ID" value="NZ_JAFREL020000003.1"/>
</dbReference>
<feature type="compositionally biased region" description="Basic and acidic residues" evidence="1">
    <location>
        <begin position="406"/>
        <end position="416"/>
    </location>
</feature>
<feature type="compositionally biased region" description="Acidic residues" evidence="1">
    <location>
        <begin position="379"/>
        <end position="391"/>
    </location>
</feature>
<dbReference type="EMBL" id="JAFREL020000003">
    <property type="protein sequence ID" value="MEO1771815.1"/>
    <property type="molecule type" value="Genomic_DNA"/>
</dbReference>
<sequence length="482" mass="55084">MVKKIIALDIDQYRIGICGPNYEEIFSSVYAYVKKNTWKPSLFRKQSNESIGSEILLQEMQKAIYWGITKRYSRRLDAYQTFGNVLEHLENNETVMLIRSVLAYLADKRQDLFDKTEDNQMRCSLCIGVSATSSEELSKIETYFKGAFWAEINGEKMTILVEEVTLVPKTFGAILENACENYLECKENEITALSGLNYVLDLNDHYVNCDVYDNGELIKSEQISDGLYEFSDRIVQEYKTSCMQQNKNPFQIDKDMVYNVLTEGNENNTLTVNGRQQIDLNELIRAESIEETKKVLSCLIKDNDLQYADNIIIRDLEKGIINQKSVDRYLENFGLYCTKLNNKSARGSYTFASIFLGDNFPSYNEAVQVESSATNFQEESQEITETSEDFSDTAATVLESSTETEVSPHTEINEESKLREDNVDEIVSTEDNLYSKVEGDSNTQTDSDDVVIPEEKELEIEDILKEQAELLTALTDFDADFL</sequence>
<keyword evidence="3" id="KW-1185">Reference proteome</keyword>
<feature type="region of interest" description="Disordered" evidence="1">
    <location>
        <begin position="397"/>
        <end position="416"/>
    </location>
</feature>
<protein>
    <submittedName>
        <fullName evidence="2">Uncharacterized protein</fullName>
    </submittedName>
</protein>
<gene>
    <name evidence="2" type="ORF">JZO67_003796</name>
</gene>
<name>A0ABV0EV78_9ENTE</name>
<dbReference type="Gene3D" id="3.30.420.40">
    <property type="match status" value="1"/>
</dbReference>
<accession>A0ABV0EV78</accession>
<organism evidence="2 3">
    <name type="scientific">Candidatus Enterococcus ferrettii</name>
    <dbReference type="NCBI Taxonomy" id="2815324"/>
    <lineage>
        <taxon>Bacteria</taxon>
        <taxon>Bacillati</taxon>
        <taxon>Bacillota</taxon>
        <taxon>Bacilli</taxon>
        <taxon>Lactobacillales</taxon>
        <taxon>Enterococcaceae</taxon>
        <taxon>Enterococcus</taxon>
    </lineage>
</organism>
<evidence type="ECO:0000256" key="1">
    <source>
        <dbReference type="SAM" id="MobiDB-lite"/>
    </source>
</evidence>
<feature type="region of interest" description="Disordered" evidence="1">
    <location>
        <begin position="371"/>
        <end position="391"/>
    </location>
</feature>